<evidence type="ECO:0000256" key="1">
    <source>
        <dbReference type="ARBA" id="ARBA00005369"/>
    </source>
</evidence>
<evidence type="ECO:0000256" key="3">
    <source>
        <dbReference type="ARBA" id="ARBA00030757"/>
    </source>
</evidence>
<dbReference type="InterPro" id="IPR029063">
    <property type="entry name" value="SAM-dependent_MTases_sf"/>
</dbReference>
<keyword evidence="4" id="KW-0808">Transferase</keyword>
<protein>
    <recommendedName>
        <fullName evidence="2">Protein-L-isoaspartate O-methyltransferase</fullName>
    </recommendedName>
    <alternativeName>
        <fullName evidence="3">Protein L-isoaspartyl methyltransferase</fullName>
    </alternativeName>
</protein>
<evidence type="ECO:0000313" key="4">
    <source>
        <dbReference type="EMBL" id="ANC91607.1"/>
    </source>
</evidence>
<organism evidence="4 5">
    <name type="scientific">Azospirillum humicireducens</name>
    <dbReference type="NCBI Taxonomy" id="1226968"/>
    <lineage>
        <taxon>Bacteria</taxon>
        <taxon>Pseudomonadati</taxon>
        <taxon>Pseudomonadota</taxon>
        <taxon>Alphaproteobacteria</taxon>
        <taxon>Rhodospirillales</taxon>
        <taxon>Azospirillaceae</taxon>
        <taxon>Azospirillum</taxon>
    </lineage>
</organism>
<dbReference type="OrthoDB" id="9798496at2"/>
<keyword evidence="5" id="KW-1185">Reference proteome</keyword>
<dbReference type="InterPro" id="IPR000682">
    <property type="entry name" value="PCMT"/>
</dbReference>
<evidence type="ECO:0000313" key="5">
    <source>
        <dbReference type="Proteomes" id="UP000077405"/>
    </source>
</evidence>
<dbReference type="RefSeq" id="WP_063634704.1">
    <property type="nucleotide sequence ID" value="NZ_CP015285.1"/>
</dbReference>
<dbReference type="GO" id="GO:0032259">
    <property type="term" value="P:methylation"/>
    <property type="evidence" value="ECO:0007669"/>
    <property type="project" value="UniProtKB-KW"/>
</dbReference>
<keyword evidence="4" id="KW-0489">Methyltransferase</keyword>
<dbReference type="KEGG" id="ahu:A6A40_06655"/>
<name>A0A161ITU7_9PROT</name>
<comment type="similarity">
    <text evidence="1">Belongs to the methyltransferase superfamily. L-isoaspartyl/D-aspartyl protein methyltransferase family.</text>
</comment>
<dbReference type="Proteomes" id="UP000077405">
    <property type="component" value="Chromosome"/>
</dbReference>
<dbReference type="CDD" id="cd02440">
    <property type="entry name" value="AdoMet_MTases"/>
    <property type="match status" value="1"/>
</dbReference>
<reference evidence="4 5" key="1">
    <citation type="journal article" date="2013" name="Int. J. Syst. Evol. Microbiol.">
        <title>Azospirillum humicireducens sp. nov., a nitrogen-fixing bacterium isolated from a microbial fuel cell.</title>
        <authorList>
            <person name="Zhou S."/>
            <person name="Han L."/>
            <person name="Wang Y."/>
            <person name="Yang G."/>
            <person name="Zhuang L."/>
            <person name="Hu P."/>
        </authorList>
    </citation>
    <scope>NUCLEOTIDE SEQUENCE [LARGE SCALE GENOMIC DNA]</scope>
    <source>
        <strain evidence="4 5">SgZ-5</strain>
    </source>
</reference>
<dbReference type="Gene3D" id="3.40.50.150">
    <property type="entry name" value="Vaccinia Virus protein VP39"/>
    <property type="match status" value="1"/>
</dbReference>
<gene>
    <name evidence="4" type="ORF">A6A40_06655</name>
</gene>
<dbReference type="AlphaFoldDB" id="A0A161ITU7"/>
<dbReference type="EMBL" id="CP015285">
    <property type="protein sequence ID" value="ANC91607.1"/>
    <property type="molecule type" value="Genomic_DNA"/>
</dbReference>
<accession>A0A161ITU7</accession>
<evidence type="ECO:0000256" key="2">
    <source>
        <dbReference type="ARBA" id="ARBA00013346"/>
    </source>
</evidence>
<dbReference type="STRING" id="1226968.A6A40_06655"/>
<dbReference type="SUPFAM" id="SSF53335">
    <property type="entry name" value="S-adenosyl-L-methionine-dependent methyltransferases"/>
    <property type="match status" value="1"/>
</dbReference>
<dbReference type="Pfam" id="PF01135">
    <property type="entry name" value="PCMT"/>
    <property type="match status" value="1"/>
</dbReference>
<dbReference type="PANTHER" id="PTHR11579:SF18">
    <property type="entry name" value="PROTEIN-L-ISOASPARTATE O-METHYLTRANSFERASE"/>
    <property type="match status" value="1"/>
</dbReference>
<dbReference type="GO" id="GO:0005737">
    <property type="term" value="C:cytoplasm"/>
    <property type="evidence" value="ECO:0007669"/>
    <property type="project" value="TreeGrafter"/>
</dbReference>
<dbReference type="GO" id="GO:0004719">
    <property type="term" value="F:protein-L-isoaspartate (D-aspartate) O-methyltransferase activity"/>
    <property type="evidence" value="ECO:0007669"/>
    <property type="project" value="InterPro"/>
</dbReference>
<dbReference type="PANTHER" id="PTHR11579">
    <property type="entry name" value="PROTEIN-L-ISOASPARTATE O-METHYLTRANSFERASE"/>
    <property type="match status" value="1"/>
</dbReference>
<proteinExistence type="inferred from homology"/>
<sequence length="218" mass="22888">MTDFAAARYFMVEGQIRPNKVTDHRLVDVLSELPREAFVPPSARGVAYVDDDLPIGKGRFLLEPMVFARMLQAVGVQETERVLDVGAAGGYSTAVLARLASSVTGLDCDEDLTAAATAALAGQGIANAKAVTGPLAEGYAQNAPYDVIVVEGTVPEVPAALTEQLAEGGRLVAVVQGSGSVGEVRLFQRTAGIVSSRILFEAKPHALPGFEKKASFVF</sequence>